<name>A0A4R3M8D4_9BURK</name>
<proteinExistence type="predicted"/>
<dbReference type="PANTHER" id="PTHR35936:SF17">
    <property type="entry name" value="ARGININE-BINDING EXTRACELLULAR PROTEIN ARTP"/>
    <property type="match status" value="1"/>
</dbReference>
<organism evidence="4 5">
    <name type="scientific">Paralcaligenes ureilyticus</name>
    <dbReference type="NCBI Taxonomy" id="627131"/>
    <lineage>
        <taxon>Bacteria</taxon>
        <taxon>Pseudomonadati</taxon>
        <taxon>Pseudomonadota</taxon>
        <taxon>Betaproteobacteria</taxon>
        <taxon>Burkholderiales</taxon>
        <taxon>Alcaligenaceae</taxon>
        <taxon>Paralcaligenes</taxon>
    </lineage>
</organism>
<dbReference type="Proteomes" id="UP000295525">
    <property type="component" value="Unassembled WGS sequence"/>
</dbReference>
<dbReference type="InterPro" id="IPR001638">
    <property type="entry name" value="Solute-binding_3/MltF_N"/>
</dbReference>
<keyword evidence="1 2" id="KW-0732">Signal</keyword>
<dbReference type="Pfam" id="PF00497">
    <property type="entry name" value="SBP_bac_3"/>
    <property type="match status" value="1"/>
</dbReference>
<gene>
    <name evidence="4" type="ORF">EDC26_103397</name>
</gene>
<evidence type="ECO:0000313" key="5">
    <source>
        <dbReference type="Proteomes" id="UP000295525"/>
    </source>
</evidence>
<accession>A0A4R3M8D4</accession>
<comment type="caution">
    <text evidence="4">The sequence shown here is derived from an EMBL/GenBank/DDBJ whole genome shotgun (WGS) entry which is preliminary data.</text>
</comment>
<dbReference type="AlphaFoldDB" id="A0A4R3M8D4"/>
<evidence type="ECO:0000313" key="4">
    <source>
        <dbReference type="EMBL" id="TCT09774.1"/>
    </source>
</evidence>
<protein>
    <submittedName>
        <fullName evidence="4">Amino acid ABC transporter substrate-binding protein (PAAT family)</fullName>
    </submittedName>
</protein>
<feature type="signal peptide" evidence="2">
    <location>
        <begin position="1"/>
        <end position="36"/>
    </location>
</feature>
<feature type="domain" description="Solute-binding protein family 3/N-terminal" evidence="3">
    <location>
        <begin position="47"/>
        <end position="267"/>
    </location>
</feature>
<dbReference type="PANTHER" id="PTHR35936">
    <property type="entry name" value="MEMBRANE-BOUND LYTIC MUREIN TRANSGLYCOSYLASE F"/>
    <property type="match status" value="1"/>
</dbReference>
<evidence type="ECO:0000256" key="1">
    <source>
        <dbReference type="ARBA" id="ARBA00022729"/>
    </source>
</evidence>
<feature type="chain" id="PRO_5020950955" evidence="2">
    <location>
        <begin position="37"/>
        <end position="277"/>
    </location>
</feature>
<evidence type="ECO:0000256" key="2">
    <source>
        <dbReference type="SAM" id="SignalP"/>
    </source>
</evidence>
<dbReference type="SMART" id="SM00062">
    <property type="entry name" value="PBPb"/>
    <property type="match status" value="1"/>
</dbReference>
<dbReference type="RefSeq" id="WP_243700809.1">
    <property type="nucleotide sequence ID" value="NZ_SMAJ01000003.1"/>
</dbReference>
<keyword evidence="5" id="KW-1185">Reference proteome</keyword>
<evidence type="ECO:0000259" key="3">
    <source>
        <dbReference type="SMART" id="SM00062"/>
    </source>
</evidence>
<dbReference type="Gene3D" id="3.40.190.10">
    <property type="entry name" value="Periplasmic binding protein-like II"/>
    <property type="match status" value="2"/>
</dbReference>
<dbReference type="EMBL" id="SMAJ01000003">
    <property type="protein sequence ID" value="TCT09774.1"/>
    <property type="molecule type" value="Genomic_DNA"/>
</dbReference>
<sequence length="277" mass="29255">MKVDINKTGMKKAVSRILGFGVLAAALGVASVPAQANDLSVIKANKVIRIALDLGTPPFGTKDATMKPIGSDVETAELLAKDLGVKMELVPTTGANRVPFLLTNKADLVVASFSITPERQKVVDFSVPYAAIQAVVGAPKSMNIKTLKDLVGKTVISTRGTTNDQAITKQALPGTHILRFDDDATSITAVISGQGDIFATAPALLQGINQKDPKKQMETKIVLSQAMLGVGLAKGNTELKAWVDNWVRANLKNGKLNAIYQKYHGAPLPESVTSAGK</sequence>
<dbReference type="SUPFAM" id="SSF53850">
    <property type="entry name" value="Periplasmic binding protein-like II"/>
    <property type="match status" value="1"/>
</dbReference>
<reference evidence="4 5" key="1">
    <citation type="submission" date="2019-03" db="EMBL/GenBank/DDBJ databases">
        <title>Genomic Encyclopedia of Type Strains, Phase IV (KMG-IV): sequencing the most valuable type-strain genomes for metagenomic binning, comparative biology and taxonomic classification.</title>
        <authorList>
            <person name="Goeker M."/>
        </authorList>
    </citation>
    <scope>NUCLEOTIDE SEQUENCE [LARGE SCALE GENOMIC DNA]</scope>
    <source>
        <strain evidence="4 5">DSM 24591</strain>
    </source>
</reference>